<keyword evidence="2" id="KW-1185">Reference proteome</keyword>
<protein>
    <submittedName>
        <fullName evidence="1">Uncharacterized protein</fullName>
    </submittedName>
</protein>
<dbReference type="Proteomes" id="UP000054653">
    <property type="component" value="Unassembled WGS sequence"/>
</dbReference>
<name>A0A0V1C3Y4_TRIBR</name>
<proteinExistence type="predicted"/>
<dbReference type="AlphaFoldDB" id="A0A0V1C3Y4"/>
<accession>A0A0V1C3Y4</accession>
<evidence type="ECO:0000313" key="2">
    <source>
        <dbReference type="Proteomes" id="UP000054653"/>
    </source>
</evidence>
<reference evidence="1 2" key="1">
    <citation type="submission" date="2015-01" db="EMBL/GenBank/DDBJ databases">
        <title>Evolution of Trichinella species and genotypes.</title>
        <authorList>
            <person name="Korhonen P.K."/>
            <person name="Edoardo P."/>
            <person name="Giuseppe L.R."/>
            <person name="Gasser R.B."/>
        </authorList>
    </citation>
    <scope>NUCLEOTIDE SEQUENCE [LARGE SCALE GENOMIC DNA]</scope>
    <source>
        <strain evidence="1">ISS120</strain>
    </source>
</reference>
<gene>
    <name evidence="1" type="ORF">T03_2939</name>
</gene>
<evidence type="ECO:0000313" key="1">
    <source>
        <dbReference type="EMBL" id="KRY43904.1"/>
    </source>
</evidence>
<comment type="caution">
    <text evidence="1">The sequence shown here is derived from an EMBL/GenBank/DDBJ whole genome shotgun (WGS) entry which is preliminary data.</text>
</comment>
<sequence length="38" mass="4200">MTQLIRKIVKSNSRLQQLRAAALIAGCTRAFPTKLSVD</sequence>
<dbReference type="EMBL" id="JYDI01000832">
    <property type="protein sequence ID" value="KRY43904.1"/>
    <property type="molecule type" value="Genomic_DNA"/>
</dbReference>
<organism evidence="1 2">
    <name type="scientific">Trichinella britovi</name>
    <name type="common">Parasitic roundworm</name>
    <dbReference type="NCBI Taxonomy" id="45882"/>
    <lineage>
        <taxon>Eukaryota</taxon>
        <taxon>Metazoa</taxon>
        <taxon>Ecdysozoa</taxon>
        <taxon>Nematoda</taxon>
        <taxon>Enoplea</taxon>
        <taxon>Dorylaimia</taxon>
        <taxon>Trichinellida</taxon>
        <taxon>Trichinellidae</taxon>
        <taxon>Trichinella</taxon>
    </lineage>
</organism>